<evidence type="ECO:0000313" key="1">
    <source>
        <dbReference type="EMBL" id="KAJ4840283.1"/>
    </source>
</evidence>
<evidence type="ECO:0000313" key="2">
    <source>
        <dbReference type="Proteomes" id="UP001141552"/>
    </source>
</evidence>
<keyword evidence="2" id="KW-1185">Reference proteome</keyword>
<protein>
    <submittedName>
        <fullName evidence="1">Uncharacterized protein</fullName>
    </submittedName>
</protein>
<accession>A0A9Q0JFX9</accession>
<reference evidence="1" key="2">
    <citation type="journal article" date="2023" name="Plants (Basel)">
        <title>Annotation of the Turnera subulata (Passifloraceae) Draft Genome Reveals the S-Locus Evolved after the Divergence of Turneroideae from Passifloroideae in a Stepwise Manner.</title>
        <authorList>
            <person name="Henning P.M."/>
            <person name="Roalson E.H."/>
            <person name="Mir W."/>
            <person name="McCubbin A.G."/>
            <person name="Shore J.S."/>
        </authorList>
    </citation>
    <scope>NUCLEOTIDE SEQUENCE</scope>
    <source>
        <strain evidence="1">F60SS</strain>
    </source>
</reference>
<organism evidence="1 2">
    <name type="scientific">Turnera subulata</name>
    <dbReference type="NCBI Taxonomy" id="218843"/>
    <lineage>
        <taxon>Eukaryota</taxon>
        <taxon>Viridiplantae</taxon>
        <taxon>Streptophyta</taxon>
        <taxon>Embryophyta</taxon>
        <taxon>Tracheophyta</taxon>
        <taxon>Spermatophyta</taxon>
        <taxon>Magnoliopsida</taxon>
        <taxon>eudicotyledons</taxon>
        <taxon>Gunneridae</taxon>
        <taxon>Pentapetalae</taxon>
        <taxon>rosids</taxon>
        <taxon>fabids</taxon>
        <taxon>Malpighiales</taxon>
        <taxon>Passifloraceae</taxon>
        <taxon>Turnera</taxon>
    </lineage>
</organism>
<dbReference type="AlphaFoldDB" id="A0A9Q0JFX9"/>
<comment type="caution">
    <text evidence="1">The sequence shown here is derived from an EMBL/GenBank/DDBJ whole genome shotgun (WGS) entry which is preliminary data.</text>
</comment>
<name>A0A9Q0JFX9_9ROSI</name>
<dbReference type="Proteomes" id="UP001141552">
    <property type="component" value="Unassembled WGS sequence"/>
</dbReference>
<reference evidence="1" key="1">
    <citation type="submission" date="2022-02" db="EMBL/GenBank/DDBJ databases">
        <authorList>
            <person name="Henning P.M."/>
            <person name="McCubbin A.G."/>
            <person name="Shore J.S."/>
        </authorList>
    </citation>
    <scope>NUCLEOTIDE SEQUENCE</scope>
    <source>
        <strain evidence="1">F60SS</strain>
        <tissue evidence="1">Leaves</tissue>
    </source>
</reference>
<dbReference type="EMBL" id="JAKUCV010003084">
    <property type="protein sequence ID" value="KAJ4840283.1"/>
    <property type="molecule type" value="Genomic_DNA"/>
</dbReference>
<gene>
    <name evidence="1" type="ORF">Tsubulata_011198</name>
</gene>
<proteinExistence type="predicted"/>
<sequence>MEVIDWEVSVDEAHLVAVALGDAGDEVPDVAEGGADGGAGLAGAEPGLDLELALAGLLVLDELEVEVEVLEVADELAAGSLHLDDLRVDADLHTFRDVHRLP</sequence>